<dbReference type="Proteomes" id="UP001169764">
    <property type="component" value="Unassembled WGS sequence"/>
</dbReference>
<dbReference type="Pfam" id="PF06977">
    <property type="entry name" value="SdiA-regulated"/>
    <property type="match status" value="1"/>
</dbReference>
<organism evidence="6 7">
    <name type="scientific">Sphingomonas natans</name>
    <dbReference type="NCBI Taxonomy" id="3063330"/>
    <lineage>
        <taxon>Bacteria</taxon>
        <taxon>Pseudomonadati</taxon>
        <taxon>Pseudomonadota</taxon>
        <taxon>Alphaproteobacteria</taxon>
        <taxon>Sphingomonadales</taxon>
        <taxon>Sphingomonadaceae</taxon>
        <taxon>Sphingomonas</taxon>
    </lineage>
</organism>
<accession>A0ABT8Y6A6</accession>
<gene>
    <name evidence="6" type="ORF">Q4F19_02305</name>
</gene>
<evidence type="ECO:0000313" key="6">
    <source>
        <dbReference type="EMBL" id="MDO6413205.1"/>
    </source>
</evidence>
<dbReference type="SUPFAM" id="SSF63829">
    <property type="entry name" value="Calcium-dependent phosphotriesterase"/>
    <property type="match status" value="1"/>
</dbReference>
<evidence type="ECO:0000256" key="2">
    <source>
        <dbReference type="ARBA" id="ARBA00022475"/>
    </source>
</evidence>
<dbReference type="RefSeq" id="WP_303539518.1">
    <property type="nucleotide sequence ID" value="NZ_JAUOTP010000001.1"/>
</dbReference>
<name>A0ABT8Y6A6_9SPHN</name>
<comment type="subcellular location">
    <subcellularLocation>
        <location evidence="1">Cell membrane</location>
    </subcellularLocation>
</comment>
<sequence length="334" mass="34340">MTRFRNRLMLAGAALAALATAAPAAAALDLSTYTVSLQRGLDIAEASGVAYNYDRNSLLVVGDEGDVANEFALDGTKLSTGAFQSTFRDAEGITYIGNGQYVLADERREAMAKIQAVSTTTTNGATSVVYTGTNQAQTYLVNGGTNVGNNGLEGVAFDPLTGGYFGVKQGGAPGVAERVYFTTIAFGSTTTGTTSLAFDPAPLGLATLSDIAVLASNPNFAGTDYYGNLLLLSADASTRRLIEVTRSGALVSSFDLSSLAIQVIEGVSLDHSGNIYLVGELGGVSPSGTTSGLVVLSRASSAVPEPASWAMMIGGFGLVGAAMRRRQPATLRTI</sequence>
<feature type="chain" id="PRO_5046280352" evidence="4">
    <location>
        <begin position="27"/>
        <end position="334"/>
    </location>
</feature>
<evidence type="ECO:0000256" key="4">
    <source>
        <dbReference type="SAM" id="SignalP"/>
    </source>
</evidence>
<dbReference type="EMBL" id="JAUOTP010000001">
    <property type="protein sequence ID" value="MDO6413205.1"/>
    <property type="molecule type" value="Genomic_DNA"/>
</dbReference>
<keyword evidence="2" id="KW-1003">Cell membrane</keyword>
<keyword evidence="3" id="KW-0472">Membrane</keyword>
<evidence type="ECO:0000256" key="1">
    <source>
        <dbReference type="ARBA" id="ARBA00004236"/>
    </source>
</evidence>
<feature type="domain" description="Ice-binding protein C-terminal" evidence="5">
    <location>
        <begin position="302"/>
        <end position="326"/>
    </location>
</feature>
<keyword evidence="7" id="KW-1185">Reference proteome</keyword>
<dbReference type="Pfam" id="PF07589">
    <property type="entry name" value="PEP-CTERM"/>
    <property type="match status" value="1"/>
</dbReference>
<dbReference type="NCBIfam" id="NF035944">
    <property type="entry name" value="PEPxxWA-CTERM"/>
    <property type="match status" value="1"/>
</dbReference>
<dbReference type="InterPro" id="IPR009722">
    <property type="entry name" value="YjiK/CarP"/>
</dbReference>
<dbReference type="InterPro" id="IPR006311">
    <property type="entry name" value="TAT_signal"/>
</dbReference>
<dbReference type="InterPro" id="IPR013424">
    <property type="entry name" value="Ice-binding_C"/>
</dbReference>
<keyword evidence="4" id="KW-0732">Signal</keyword>
<protein>
    <submittedName>
        <fullName evidence="6">SdiA-regulated domain-containing protein</fullName>
    </submittedName>
</protein>
<evidence type="ECO:0000256" key="3">
    <source>
        <dbReference type="ARBA" id="ARBA00023136"/>
    </source>
</evidence>
<comment type="caution">
    <text evidence="6">The sequence shown here is derived from an EMBL/GenBank/DDBJ whole genome shotgun (WGS) entry which is preliminary data.</text>
</comment>
<evidence type="ECO:0000259" key="5">
    <source>
        <dbReference type="Pfam" id="PF07589"/>
    </source>
</evidence>
<reference evidence="6" key="1">
    <citation type="submission" date="2023-07" db="EMBL/GenBank/DDBJ databases">
        <authorList>
            <person name="Kim M."/>
        </authorList>
    </citation>
    <scope>NUCLEOTIDE SEQUENCE</scope>
    <source>
        <strain evidence="6">BIUV-7</strain>
    </source>
</reference>
<feature type="signal peptide" evidence="4">
    <location>
        <begin position="1"/>
        <end position="26"/>
    </location>
</feature>
<evidence type="ECO:0000313" key="7">
    <source>
        <dbReference type="Proteomes" id="UP001169764"/>
    </source>
</evidence>
<dbReference type="PROSITE" id="PS51318">
    <property type="entry name" value="TAT"/>
    <property type="match status" value="1"/>
</dbReference>
<proteinExistence type="predicted"/>
<dbReference type="NCBIfam" id="TIGR02595">
    <property type="entry name" value="PEP_CTERM"/>
    <property type="match status" value="1"/>
</dbReference>